<sequence>MEMFSKESSGSQLKRYWRRRQYQRLDGAAKSRKNVKIIKIGGSPRRRFWKIKAIPKLRLKIIASPLKLWTKFKNAYMNMMLNLAGNVGTLNTGNVFGGKRIPKARQVYSTTDEFENRLLFEIYKALMASKELATT</sequence>
<proteinExistence type="predicted"/>
<reference evidence="1" key="1">
    <citation type="submission" date="2019-08" db="EMBL/GenBank/DDBJ databases">
        <title>Reference gene set and small RNA set construction with multiple tissues from Davidia involucrata Baill.</title>
        <authorList>
            <person name="Yang H."/>
            <person name="Zhou C."/>
            <person name="Li G."/>
            <person name="Wang J."/>
            <person name="Gao P."/>
            <person name="Wang M."/>
            <person name="Wang R."/>
            <person name="Zhao Y."/>
        </authorList>
    </citation>
    <scope>NUCLEOTIDE SEQUENCE</scope>
    <source>
        <tissue evidence="1">Mixed with DoveR01_LX</tissue>
    </source>
</reference>
<dbReference type="PANTHER" id="PTHR33702:SF16">
    <property type="match status" value="1"/>
</dbReference>
<dbReference type="PANTHER" id="PTHR33702">
    <property type="entry name" value="BNAA09G40010D PROTEIN"/>
    <property type="match status" value="1"/>
</dbReference>
<protein>
    <submittedName>
        <fullName evidence="1">Uncharacterized protein</fullName>
    </submittedName>
</protein>
<organism evidence="1">
    <name type="scientific">Davidia involucrata</name>
    <name type="common">Dove tree</name>
    <dbReference type="NCBI Taxonomy" id="16924"/>
    <lineage>
        <taxon>Eukaryota</taxon>
        <taxon>Viridiplantae</taxon>
        <taxon>Streptophyta</taxon>
        <taxon>Embryophyta</taxon>
        <taxon>Tracheophyta</taxon>
        <taxon>Spermatophyta</taxon>
        <taxon>Magnoliopsida</taxon>
        <taxon>eudicotyledons</taxon>
        <taxon>Gunneridae</taxon>
        <taxon>Pentapetalae</taxon>
        <taxon>asterids</taxon>
        <taxon>Cornales</taxon>
        <taxon>Nyssaceae</taxon>
        <taxon>Davidia</taxon>
    </lineage>
</organism>
<accession>A0A5B7A7E7</accession>
<dbReference type="EMBL" id="GHES01021037">
    <property type="protein sequence ID" value="MPA51596.1"/>
    <property type="molecule type" value="Transcribed_RNA"/>
</dbReference>
<evidence type="ECO:0000313" key="1">
    <source>
        <dbReference type="EMBL" id="MPA51596.1"/>
    </source>
</evidence>
<dbReference type="AlphaFoldDB" id="A0A5B7A7E7"/>
<name>A0A5B7A7E7_DAVIN</name>
<gene>
    <name evidence="1" type="ORF">Din_021037</name>
</gene>